<dbReference type="AlphaFoldDB" id="A0A1H9PW80"/>
<name>A0A1H9PW80_9FIRM</name>
<keyword evidence="1" id="KW-1133">Transmembrane helix</keyword>
<feature type="transmembrane region" description="Helical" evidence="1">
    <location>
        <begin position="21"/>
        <end position="37"/>
    </location>
</feature>
<keyword evidence="3" id="KW-1185">Reference proteome</keyword>
<evidence type="ECO:0000313" key="3">
    <source>
        <dbReference type="Proteomes" id="UP000182471"/>
    </source>
</evidence>
<reference evidence="3" key="1">
    <citation type="submission" date="2016-10" db="EMBL/GenBank/DDBJ databases">
        <authorList>
            <person name="Varghese N."/>
            <person name="Submissions S."/>
        </authorList>
    </citation>
    <scope>NUCLEOTIDE SEQUENCE [LARGE SCALE GENOMIC DNA]</scope>
    <source>
        <strain evidence="3">S1b</strain>
    </source>
</reference>
<proteinExistence type="predicted"/>
<dbReference type="EMBL" id="FOGW01000005">
    <property type="protein sequence ID" value="SER51843.1"/>
    <property type="molecule type" value="Genomic_DNA"/>
</dbReference>
<protein>
    <submittedName>
        <fullName evidence="2">Uncharacterized protein</fullName>
    </submittedName>
</protein>
<dbReference type="InterPro" id="IPR043743">
    <property type="entry name" value="DUF5688"/>
</dbReference>
<gene>
    <name evidence="2" type="ORF">SAMN02910429_00312</name>
</gene>
<sequence length="83" mass="9846">MKVSRSVWNGGKDGKYIKIHLFFYVFRSYLSLLIILPDDGTFDKQTINKMILDANSTVLKDEQVLSDNAYYYSREYSRLLYFE</sequence>
<keyword evidence="1" id="KW-0472">Membrane</keyword>
<dbReference type="Pfam" id="PF18941">
    <property type="entry name" value="DUF5688"/>
    <property type="match status" value="1"/>
</dbReference>
<organism evidence="2 3">
    <name type="scientific">Lachnobacterium bovis</name>
    <dbReference type="NCBI Taxonomy" id="140626"/>
    <lineage>
        <taxon>Bacteria</taxon>
        <taxon>Bacillati</taxon>
        <taxon>Bacillota</taxon>
        <taxon>Clostridia</taxon>
        <taxon>Lachnospirales</taxon>
        <taxon>Lachnospiraceae</taxon>
        <taxon>Lachnobacterium</taxon>
    </lineage>
</organism>
<keyword evidence="1" id="KW-0812">Transmembrane</keyword>
<evidence type="ECO:0000256" key="1">
    <source>
        <dbReference type="SAM" id="Phobius"/>
    </source>
</evidence>
<dbReference type="Proteomes" id="UP000182471">
    <property type="component" value="Unassembled WGS sequence"/>
</dbReference>
<evidence type="ECO:0000313" key="2">
    <source>
        <dbReference type="EMBL" id="SER51843.1"/>
    </source>
</evidence>
<accession>A0A1H9PW80</accession>